<keyword evidence="3" id="KW-1185">Reference proteome</keyword>
<organism evidence="2 3">
    <name type="scientific">Marinobacter xiaoshiensis</name>
    <dbReference type="NCBI Taxonomy" id="3073652"/>
    <lineage>
        <taxon>Bacteria</taxon>
        <taxon>Pseudomonadati</taxon>
        <taxon>Pseudomonadota</taxon>
        <taxon>Gammaproteobacteria</taxon>
        <taxon>Pseudomonadales</taxon>
        <taxon>Marinobacteraceae</taxon>
        <taxon>Marinobacter</taxon>
    </lineage>
</organism>
<dbReference type="InterPro" id="IPR014966">
    <property type="entry name" value="FRG-dom"/>
</dbReference>
<dbReference type="SMART" id="SM00901">
    <property type="entry name" value="FRG"/>
    <property type="match status" value="1"/>
</dbReference>
<name>A0ABU2HI53_9GAMM</name>
<gene>
    <name evidence="2" type="ORF">RKA07_11645</name>
</gene>
<dbReference type="Proteomes" id="UP001267407">
    <property type="component" value="Unassembled WGS sequence"/>
</dbReference>
<evidence type="ECO:0000313" key="3">
    <source>
        <dbReference type="Proteomes" id="UP001267407"/>
    </source>
</evidence>
<reference evidence="2" key="1">
    <citation type="submission" date="2023-09" db="EMBL/GenBank/DDBJ databases">
        <title>Marinobacter sediminicola sp. nov. and Marinobacter maritimum sp. nov., isolated from marine sediment.</title>
        <authorList>
            <person name="An J."/>
        </authorList>
    </citation>
    <scope>NUCLEOTIDE SEQUENCE</scope>
    <source>
        <strain evidence="2">F60267</strain>
    </source>
</reference>
<dbReference type="EMBL" id="JAVMBO010000016">
    <property type="protein sequence ID" value="MDS1310743.1"/>
    <property type="molecule type" value="Genomic_DNA"/>
</dbReference>
<protein>
    <submittedName>
        <fullName evidence="2">FRG domain-containing protein</fullName>
    </submittedName>
</protein>
<dbReference type="RefSeq" id="WP_310966384.1">
    <property type="nucleotide sequence ID" value="NZ_JAVMBO010000016.1"/>
</dbReference>
<sequence>MLVNIDEVGDHFECEVYIAPFDSDIPASIGYAATIDKGNQQRVKAFVNPFDPRSAQQAKWDSIKHLYPESVFHNDELDVDISLKGGNLSLQSVDSPDRFSGVASRFYAPKRSKIKAGVLGWGEFKANLSDFADSNFLFRGQAQDWPLRTSFHRRGRYRINQFINTDVRTLHRQLSGLTDHLFDLTVPDQNGAFLNLLQHHGYPTPLLDWSYSPYVAAFFAFRDVKKNSKEEGHVRIFLFDAEAWKLDFNQLTQLVLPRPHLSVMEFLSVNNPRQSPQQAVTTVTNVADIESHLLFREQMNSTKYIHAVDIPYIDREEAMKDLKFMGITAGSIFPGIDGVCEALRETKFDA</sequence>
<accession>A0ABU2HI53</accession>
<feature type="domain" description="FRG" evidence="1">
    <location>
        <begin position="132"/>
        <end position="237"/>
    </location>
</feature>
<proteinExistence type="predicted"/>
<evidence type="ECO:0000313" key="2">
    <source>
        <dbReference type="EMBL" id="MDS1310743.1"/>
    </source>
</evidence>
<dbReference type="Pfam" id="PF08867">
    <property type="entry name" value="FRG"/>
    <property type="match status" value="1"/>
</dbReference>
<evidence type="ECO:0000259" key="1">
    <source>
        <dbReference type="SMART" id="SM00901"/>
    </source>
</evidence>
<comment type="caution">
    <text evidence="2">The sequence shown here is derived from an EMBL/GenBank/DDBJ whole genome shotgun (WGS) entry which is preliminary data.</text>
</comment>